<gene>
    <name evidence="4" type="ORF">EDD59_12327</name>
</gene>
<evidence type="ECO:0000313" key="5">
    <source>
        <dbReference type="Proteomes" id="UP000295726"/>
    </source>
</evidence>
<feature type="active site" description="Proton acceptor" evidence="1">
    <location>
        <position position="197"/>
    </location>
</feature>
<name>A0A4R3K2K7_9FIRM</name>
<dbReference type="Gene3D" id="3.40.640.10">
    <property type="entry name" value="Type I PLP-dependent aspartate aminotransferase-like (Major domain)"/>
    <property type="match status" value="1"/>
</dbReference>
<dbReference type="Gene3D" id="3.90.1150.10">
    <property type="entry name" value="Aspartate Aminotransferase, domain 1"/>
    <property type="match status" value="1"/>
</dbReference>
<proteinExistence type="inferred from homology"/>
<keyword evidence="2 3" id="KW-0663">Pyridoxal phosphate</keyword>
<dbReference type="FunFam" id="3.90.1150.10:FF:000092">
    <property type="entry name" value="Capsular polysaccharide biosynthesis protein"/>
    <property type="match status" value="1"/>
</dbReference>
<keyword evidence="5" id="KW-1185">Reference proteome</keyword>
<dbReference type="SUPFAM" id="SSF53383">
    <property type="entry name" value="PLP-dependent transferases"/>
    <property type="match status" value="1"/>
</dbReference>
<dbReference type="Proteomes" id="UP000295726">
    <property type="component" value="Unassembled WGS sequence"/>
</dbReference>
<dbReference type="Pfam" id="PF01041">
    <property type="entry name" value="DegT_DnrJ_EryC1"/>
    <property type="match status" value="1"/>
</dbReference>
<organism evidence="4 5">
    <name type="scientific">Muricomes intestini</name>
    <dbReference type="NCBI Taxonomy" id="1796634"/>
    <lineage>
        <taxon>Bacteria</taxon>
        <taxon>Bacillati</taxon>
        <taxon>Bacillota</taxon>
        <taxon>Clostridia</taxon>
        <taxon>Lachnospirales</taxon>
        <taxon>Lachnospiraceae</taxon>
        <taxon>Muricomes</taxon>
    </lineage>
</organism>
<dbReference type="PANTHER" id="PTHR30244:SF34">
    <property type="entry name" value="DTDP-4-AMINO-4,6-DIDEOXYGALACTOSE TRANSAMINASE"/>
    <property type="match status" value="1"/>
</dbReference>
<accession>A0A4R3K2K7</accession>
<dbReference type="GO" id="GO:0008483">
    <property type="term" value="F:transaminase activity"/>
    <property type="evidence" value="ECO:0007669"/>
    <property type="project" value="TreeGrafter"/>
</dbReference>
<dbReference type="FunFam" id="3.40.640.10:FF:000077">
    <property type="entry name" value="Spore coat polysaccharide biosynthesis protein spsC"/>
    <property type="match status" value="1"/>
</dbReference>
<dbReference type="GO" id="GO:0030170">
    <property type="term" value="F:pyridoxal phosphate binding"/>
    <property type="evidence" value="ECO:0007669"/>
    <property type="project" value="TreeGrafter"/>
</dbReference>
<dbReference type="RefSeq" id="WP_132382839.1">
    <property type="nucleotide sequence ID" value="NZ_SLZZ01000023.1"/>
</dbReference>
<dbReference type="OrthoDB" id="9810913at2"/>
<dbReference type="CDD" id="cd00616">
    <property type="entry name" value="AHBA_syn"/>
    <property type="match status" value="1"/>
</dbReference>
<dbReference type="AlphaFoldDB" id="A0A4R3K2K7"/>
<evidence type="ECO:0000256" key="1">
    <source>
        <dbReference type="PIRSR" id="PIRSR000390-1"/>
    </source>
</evidence>
<sequence>MNVPFSPPDITEEEIAEVAETLRSGWITTGPRTKEFEHQISRYLHTERSVCLNSATACLEMTLHLMGIGPGDEVITTAYTYTATCSCICHVGAVPVLVDTMPGTFEMDPEQVRQAVTKRTKAIICVDLAGIVYSRYDEIFRIAEEKKDLFVPSNERQEAMGRILVMADAAHAFGASRDGKMCGEIADFTCFSFHAVKNLTTAEGGAVTWSQAIARAGLDGEAMYRDYMLLSLHGQSKDALAKTQAGAWEYDIIAPYYKCNMTDIMAAIGLVQLKRYPDILRRRKSLIEQYNEEFKDSPVEVLHHFEDNYTSSGHLYLASVLDKSRQECNNIITKLAEAGIASNVHYKPLPMLTAYRRMGFDIKNYPNAYAQFENEITLPLHTCLTDEQVKYVADTFRSLII</sequence>
<evidence type="ECO:0000256" key="3">
    <source>
        <dbReference type="RuleBase" id="RU004508"/>
    </source>
</evidence>
<evidence type="ECO:0000313" key="4">
    <source>
        <dbReference type="EMBL" id="TCS76645.1"/>
    </source>
</evidence>
<dbReference type="InterPro" id="IPR015422">
    <property type="entry name" value="PyrdxlP-dep_Trfase_small"/>
</dbReference>
<evidence type="ECO:0000256" key="2">
    <source>
        <dbReference type="PIRSR" id="PIRSR000390-2"/>
    </source>
</evidence>
<dbReference type="InterPro" id="IPR015421">
    <property type="entry name" value="PyrdxlP-dep_Trfase_major"/>
</dbReference>
<dbReference type="InterPro" id="IPR000653">
    <property type="entry name" value="DegT/StrS_aminotransferase"/>
</dbReference>
<reference evidence="4 5" key="1">
    <citation type="submission" date="2019-03" db="EMBL/GenBank/DDBJ databases">
        <title>Genomic Encyclopedia of Type Strains, Phase IV (KMG-IV): sequencing the most valuable type-strain genomes for metagenomic binning, comparative biology and taxonomic classification.</title>
        <authorList>
            <person name="Goeker M."/>
        </authorList>
    </citation>
    <scope>NUCLEOTIDE SEQUENCE [LARGE SCALE GENOMIC DNA]</scope>
    <source>
        <strain evidence="4 5">DSM 29489</strain>
    </source>
</reference>
<dbReference type="InterPro" id="IPR015424">
    <property type="entry name" value="PyrdxlP-dep_Trfase"/>
</dbReference>
<dbReference type="GO" id="GO:0000271">
    <property type="term" value="P:polysaccharide biosynthetic process"/>
    <property type="evidence" value="ECO:0007669"/>
    <property type="project" value="TreeGrafter"/>
</dbReference>
<comment type="similarity">
    <text evidence="3">Belongs to the DegT/DnrJ/EryC1 family.</text>
</comment>
<dbReference type="PIRSF" id="PIRSF000390">
    <property type="entry name" value="PLP_StrS"/>
    <property type="match status" value="1"/>
</dbReference>
<comment type="caution">
    <text evidence="4">The sequence shown here is derived from an EMBL/GenBank/DDBJ whole genome shotgun (WGS) entry which is preliminary data.</text>
</comment>
<dbReference type="PANTHER" id="PTHR30244">
    <property type="entry name" value="TRANSAMINASE"/>
    <property type="match status" value="1"/>
</dbReference>
<dbReference type="EMBL" id="SLZZ01000023">
    <property type="protein sequence ID" value="TCS76645.1"/>
    <property type="molecule type" value="Genomic_DNA"/>
</dbReference>
<protein>
    <submittedName>
        <fullName evidence="4">dTDP-4-amino-4,6-dideoxygalactose transaminase</fullName>
    </submittedName>
</protein>
<feature type="modified residue" description="N6-(pyridoxal phosphate)lysine" evidence="2">
    <location>
        <position position="197"/>
    </location>
</feature>